<reference evidence="2" key="1">
    <citation type="submission" date="2021-01" db="EMBL/GenBank/DDBJ databases">
        <title>Adiantum capillus-veneris genome.</title>
        <authorList>
            <person name="Fang Y."/>
            <person name="Liao Q."/>
        </authorList>
    </citation>
    <scope>NUCLEOTIDE SEQUENCE</scope>
    <source>
        <strain evidence="2">H3</strain>
        <tissue evidence="2">Leaf</tissue>
    </source>
</reference>
<dbReference type="CDD" id="cd00170">
    <property type="entry name" value="SEC14"/>
    <property type="match status" value="1"/>
</dbReference>
<dbReference type="InterPro" id="IPR036865">
    <property type="entry name" value="CRAL-TRIO_dom_sf"/>
</dbReference>
<dbReference type="SMART" id="SM00516">
    <property type="entry name" value="SEC14"/>
    <property type="match status" value="1"/>
</dbReference>
<feature type="domain" description="CRAL-TRIO" evidence="1">
    <location>
        <begin position="120"/>
        <end position="282"/>
    </location>
</feature>
<dbReference type="PANTHER" id="PTHR46277">
    <property type="entry name" value="OS03G0850700 PROTEIN"/>
    <property type="match status" value="1"/>
</dbReference>
<dbReference type="Proteomes" id="UP000886520">
    <property type="component" value="Chromosome 1"/>
</dbReference>
<accession>A0A9D4ZS51</accession>
<dbReference type="SUPFAM" id="SSF52087">
    <property type="entry name" value="CRAL/TRIO domain"/>
    <property type="match status" value="1"/>
</dbReference>
<dbReference type="EMBL" id="JABFUD020000001">
    <property type="protein sequence ID" value="KAI5083996.1"/>
    <property type="molecule type" value="Genomic_DNA"/>
</dbReference>
<dbReference type="AlphaFoldDB" id="A0A9D4ZS51"/>
<dbReference type="InterPro" id="IPR036273">
    <property type="entry name" value="CRAL/TRIO_N_dom_sf"/>
</dbReference>
<gene>
    <name evidence="2" type="ORF">GOP47_0000165</name>
</gene>
<dbReference type="Pfam" id="PF03765">
    <property type="entry name" value="CRAL_TRIO_N"/>
    <property type="match status" value="1"/>
</dbReference>
<dbReference type="InterPro" id="IPR001251">
    <property type="entry name" value="CRAL-TRIO_dom"/>
</dbReference>
<evidence type="ECO:0000259" key="1">
    <source>
        <dbReference type="PROSITE" id="PS50191"/>
    </source>
</evidence>
<dbReference type="SUPFAM" id="SSF46938">
    <property type="entry name" value="CRAL/TRIO N-terminal domain"/>
    <property type="match status" value="1"/>
</dbReference>
<evidence type="ECO:0000313" key="2">
    <source>
        <dbReference type="EMBL" id="KAI5083996.1"/>
    </source>
</evidence>
<comment type="caution">
    <text evidence="2">The sequence shown here is derived from an EMBL/GenBank/DDBJ whole genome shotgun (WGS) entry which is preliminary data.</text>
</comment>
<dbReference type="SMART" id="SM01100">
    <property type="entry name" value="CRAL_TRIO_N"/>
    <property type="match status" value="1"/>
</dbReference>
<proteinExistence type="predicted"/>
<protein>
    <recommendedName>
        <fullName evidence="1">CRAL-TRIO domain-containing protein</fullName>
    </recommendedName>
</protein>
<evidence type="ECO:0000313" key="3">
    <source>
        <dbReference type="Proteomes" id="UP000886520"/>
    </source>
</evidence>
<dbReference type="InterPro" id="IPR011074">
    <property type="entry name" value="CRAL/TRIO_N_dom"/>
</dbReference>
<dbReference type="PRINTS" id="PR00180">
    <property type="entry name" value="CRETINALDHBP"/>
</dbReference>
<dbReference type="OrthoDB" id="1434354at2759"/>
<sequence>MEKVAMTTKVAGNSNMAKLQAGYLFPKIARRHNAHILQKVSFPASARLFCMEGPQSDETQKVQLLRARLEESSPQSKDIDDGTLRRFLRARSLNVDKALKFLLQHLKWCGTFKPLGFIPETEIVNELKKEKIFVQGTDKTGRPIGVILATRHITSERNLEEFKRFVVYGFDKAVASLQGDQEKFVLIADLKGYGYKNMDVKGYLSILEILQDHFPERLGKFYILHVPSLFWVAWKVVYPFIDPNVRDKIVFVDDKQITETLLKDIDITQLPDEFGGQLPLIPIQHVGNKSGKCLNGRKSAKADWYGICPCAGRQ</sequence>
<dbReference type="PROSITE" id="PS50191">
    <property type="entry name" value="CRAL_TRIO"/>
    <property type="match status" value="1"/>
</dbReference>
<dbReference type="Pfam" id="PF00650">
    <property type="entry name" value="CRAL_TRIO"/>
    <property type="match status" value="1"/>
</dbReference>
<dbReference type="Gene3D" id="3.40.525.10">
    <property type="entry name" value="CRAL-TRIO lipid binding domain"/>
    <property type="match status" value="1"/>
</dbReference>
<dbReference type="PANTHER" id="PTHR46277:SF3">
    <property type="entry name" value="BINDING PROTEIN, PUTATIVE-RELATED"/>
    <property type="match status" value="1"/>
</dbReference>
<organism evidence="2 3">
    <name type="scientific">Adiantum capillus-veneris</name>
    <name type="common">Maidenhair fern</name>
    <dbReference type="NCBI Taxonomy" id="13818"/>
    <lineage>
        <taxon>Eukaryota</taxon>
        <taxon>Viridiplantae</taxon>
        <taxon>Streptophyta</taxon>
        <taxon>Embryophyta</taxon>
        <taxon>Tracheophyta</taxon>
        <taxon>Polypodiopsida</taxon>
        <taxon>Polypodiidae</taxon>
        <taxon>Polypodiales</taxon>
        <taxon>Pteridineae</taxon>
        <taxon>Pteridaceae</taxon>
        <taxon>Vittarioideae</taxon>
        <taxon>Adiantum</taxon>
    </lineage>
</organism>
<name>A0A9D4ZS51_ADICA</name>
<keyword evidence="3" id="KW-1185">Reference proteome</keyword>